<sequence>MWAEGRGNVVDGIAWIREAFDAYCVTFARGLSVDELVRRLGTDPARILPSVSAHEAELLARDEGPVARLGTGNGWAFALQSASAEGTDRRTLQRVSQGTDAVMLLDSGMPPYWFVHARDGEIAADFEPGVEAKQIGGTDPSFLVPAMRTTGMLLADGTANPEDWEPEQRILTVAEQVFSLDLPRAALESGTLPAVVLV</sequence>
<evidence type="ECO:0000313" key="2">
    <source>
        <dbReference type="Proteomes" id="UP000600365"/>
    </source>
</evidence>
<dbReference type="EMBL" id="BMMM01000015">
    <property type="protein sequence ID" value="GGN82316.1"/>
    <property type="molecule type" value="Genomic_DNA"/>
</dbReference>
<gene>
    <name evidence="1" type="ORF">GCM10011579_069820</name>
</gene>
<comment type="caution">
    <text evidence="1">The sequence shown here is derived from an EMBL/GenBank/DDBJ whole genome shotgun (WGS) entry which is preliminary data.</text>
</comment>
<organism evidence="1 2">
    <name type="scientific">Streptomyces albiflavescens</name>
    <dbReference type="NCBI Taxonomy" id="1623582"/>
    <lineage>
        <taxon>Bacteria</taxon>
        <taxon>Bacillati</taxon>
        <taxon>Actinomycetota</taxon>
        <taxon>Actinomycetes</taxon>
        <taxon>Kitasatosporales</taxon>
        <taxon>Streptomycetaceae</taxon>
        <taxon>Streptomyces</taxon>
    </lineage>
</organism>
<name>A0A917YB13_9ACTN</name>
<reference evidence="1 2" key="1">
    <citation type="journal article" date="2014" name="Int. J. Syst. Evol. Microbiol.">
        <title>Complete genome sequence of Corynebacterium casei LMG S-19264T (=DSM 44701T), isolated from a smear-ripened cheese.</title>
        <authorList>
            <consortium name="US DOE Joint Genome Institute (JGI-PGF)"/>
            <person name="Walter F."/>
            <person name="Albersmeier A."/>
            <person name="Kalinowski J."/>
            <person name="Ruckert C."/>
        </authorList>
    </citation>
    <scope>NUCLEOTIDE SEQUENCE [LARGE SCALE GENOMIC DNA]</scope>
    <source>
        <strain evidence="1 2">CGMCC 4.7111</strain>
    </source>
</reference>
<protein>
    <submittedName>
        <fullName evidence="1">Uncharacterized protein</fullName>
    </submittedName>
</protein>
<proteinExistence type="predicted"/>
<keyword evidence="2" id="KW-1185">Reference proteome</keyword>
<dbReference type="Proteomes" id="UP000600365">
    <property type="component" value="Unassembled WGS sequence"/>
</dbReference>
<dbReference type="Pfam" id="PF20062">
    <property type="entry name" value="DUF6461"/>
    <property type="match status" value="1"/>
</dbReference>
<dbReference type="AlphaFoldDB" id="A0A917YB13"/>
<accession>A0A917YB13</accession>
<dbReference type="InterPro" id="IPR045592">
    <property type="entry name" value="DUF6461"/>
</dbReference>
<evidence type="ECO:0000313" key="1">
    <source>
        <dbReference type="EMBL" id="GGN82316.1"/>
    </source>
</evidence>